<name>A0A5E4Q835_9NEOP</name>
<evidence type="ECO:0000256" key="2">
    <source>
        <dbReference type="ARBA" id="ARBA00004240"/>
    </source>
</evidence>
<accession>A0A5E4Q835</accession>
<sequence length="122" mass="13600">MVEVLSRLSKRRTKLKHNVIFLFNGAEENPLQGSHGFLSHPWAKGVTNVINLDAGGMNGKPILFQVTDPRLLSAYSKLRRPNAQSIGQFLYSTGIVPSDTDFRIWKQFGGIQGEFSILLQSV</sequence>
<dbReference type="InterPro" id="IPR045175">
    <property type="entry name" value="M28_fam"/>
</dbReference>
<organism evidence="5 6">
    <name type="scientific">Leptidea sinapis</name>
    <dbReference type="NCBI Taxonomy" id="189913"/>
    <lineage>
        <taxon>Eukaryota</taxon>
        <taxon>Metazoa</taxon>
        <taxon>Ecdysozoa</taxon>
        <taxon>Arthropoda</taxon>
        <taxon>Hexapoda</taxon>
        <taxon>Insecta</taxon>
        <taxon>Pterygota</taxon>
        <taxon>Neoptera</taxon>
        <taxon>Endopterygota</taxon>
        <taxon>Lepidoptera</taxon>
        <taxon>Glossata</taxon>
        <taxon>Ditrysia</taxon>
        <taxon>Papilionoidea</taxon>
        <taxon>Pieridae</taxon>
        <taxon>Dismorphiinae</taxon>
        <taxon>Leptidea</taxon>
    </lineage>
</organism>
<dbReference type="Gene3D" id="3.40.630.10">
    <property type="entry name" value="Zn peptidases"/>
    <property type="match status" value="1"/>
</dbReference>
<feature type="domain" description="Peptidase M28" evidence="4">
    <location>
        <begin position="1"/>
        <end position="112"/>
    </location>
</feature>
<dbReference type="EMBL" id="FZQP02001815">
    <property type="protein sequence ID" value="VVC93900.1"/>
    <property type="molecule type" value="Genomic_DNA"/>
</dbReference>
<evidence type="ECO:0000256" key="1">
    <source>
        <dbReference type="ARBA" id="ARBA00001947"/>
    </source>
</evidence>
<evidence type="ECO:0000313" key="6">
    <source>
        <dbReference type="Proteomes" id="UP000324832"/>
    </source>
</evidence>
<evidence type="ECO:0000256" key="3">
    <source>
        <dbReference type="ARBA" id="ARBA00022824"/>
    </source>
</evidence>
<comment type="cofactor">
    <cofactor evidence="1">
        <name>Zn(2+)</name>
        <dbReference type="ChEBI" id="CHEBI:29105"/>
    </cofactor>
</comment>
<keyword evidence="3" id="KW-0256">Endoplasmic reticulum</keyword>
<keyword evidence="6" id="KW-1185">Reference proteome</keyword>
<dbReference type="GO" id="GO:0006508">
    <property type="term" value="P:proteolysis"/>
    <property type="evidence" value="ECO:0007669"/>
    <property type="project" value="InterPro"/>
</dbReference>
<dbReference type="Proteomes" id="UP000324832">
    <property type="component" value="Unassembled WGS sequence"/>
</dbReference>
<comment type="subcellular location">
    <subcellularLocation>
        <location evidence="2">Endoplasmic reticulum</location>
    </subcellularLocation>
</comment>
<protein>
    <recommendedName>
        <fullName evidence="4">Peptidase M28 domain-containing protein</fullName>
    </recommendedName>
</protein>
<dbReference type="InterPro" id="IPR007484">
    <property type="entry name" value="Peptidase_M28"/>
</dbReference>
<dbReference type="SUPFAM" id="SSF53187">
    <property type="entry name" value="Zn-dependent exopeptidases"/>
    <property type="match status" value="1"/>
</dbReference>
<dbReference type="PANTHER" id="PTHR12147:SF22">
    <property type="entry name" value="ENDOPLASMIC RETICULUM METALLOPEPTIDASE 1"/>
    <property type="match status" value="1"/>
</dbReference>
<dbReference type="GO" id="GO:0008235">
    <property type="term" value="F:metalloexopeptidase activity"/>
    <property type="evidence" value="ECO:0007669"/>
    <property type="project" value="InterPro"/>
</dbReference>
<dbReference type="Pfam" id="PF04389">
    <property type="entry name" value="Peptidase_M28"/>
    <property type="match status" value="1"/>
</dbReference>
<dbReference type="PANTHER" id="PTHR12147">
    <property type="entry name" value="METALLOPEPTIDASE M28 FAMILY MEMBER"/>
    <property type="match status" value="1"/>
</dbReference>
<dbReference type="AlphaFoldDB" id="A0A5E4Q835"/>
<proteinExistence type="predicted"/>
<gene>
    <name evidence="5" type="ORF">LSINAPIS_LOCUS5997</name>
</gene>
<reference evidence="5 6" key="1">
    <citation type="submission" date="2017-07" db="EMBL/GenBank/DDBJ databases">
        <authorList>
            <person name="Talla V."/>
            <person name="Backstrom N."/>
        </authorList>
    </citation>
    <scope>NUCLEOTIDE SEQUENCE [LARGE SCALE GENOMIC DNA]</scope>
</reference>
<evidence type="ECO:0000259" key="4">
    <source>
        <dbReference type="Pfam" id="PF04389"/>
    </source>
</evidence>
<evidence type="ECO:0000313" key="5">
    <source>
        <dbReference type="EMBL" id="VVC93900.1"/>
    </source>
</evidence>
<dbReference type="GO" id="GO:0005783">
    <property type="term" value="C:endoplasmic reticulum"/>
    <property type="evidence" value="ECO:0007669"/>
    <property type="project" value="UniProtKB-SubCell"/>
</dbReference>